<sequence>METARRKRNKENQSDASLAGIRETIASHSSFEPCFFSLGTPRVCVFNSGRAGSGNALDLFLQRRAESIEVERIRYARIVQLKVCCRYQFRMTWTIRVLKDANGLDIVAEDESADQPQYPNQEKYKWSSEILPSVYMFDKILNKEKAYEQYTLIRNPKADTGYIFAVFVNKVLEMLWICSYKDALKVLRDPGPSALRQSSTKTTQRVYRWKGAGSFLQKRADNIKKAGTNPPGFANIEGSLKENGGDTINAATNQDSHFLNCKASESMQAEGCWIHFYKDSAENIKKSRTNSPGIANVESSLKDNGGYSRSPLSKVVQNSPYAFLVETTNKVCKDIPQSGTQLRRNYGHDIASQITNRGLERTPLSVTGGSTLSPIATSIGERSTPGTSLTNETTKTTAIPRVTRRGISEVCAITPVQITKDLSTAQQSLAFP</sequence>
<evidence type="ECO:0000313" key="2">
    <source>
        <dbReference type="EMBL" id="KZM87592.1"/>
    </source>
</evidence>
<protein>
    <submittedName>
        <fullName evidence="2">Uncharacterized protein</fullName>
    </submittedName>
</protein>
<proteinExistence type="predicted"/>
<accession>A0A161ZKF5</accession>
<name>A0A161ZKF5_DAUCS</name>
<evidence type="ECO:0000256" key="1">
    <source>
        <dbReference type="SAM" id="MobiDB-lite"/>
    </source>
</evidence>
<gene>
    <name evidence="2" type="ORF">DCAR_024715</name>
</gene>
<dbReference type="EMBL" id="LNRQ01000007">
    <property type="protein sequence ID" value="KZM87592.1"/>
    <property type="molecule type" value="Genomic_DNA"/>
</dbReference>
<dbReference type="Gramene" id="KZM87592">
    <property type="protein sequence ID" value="KZM87592"/>
    <property type="gene ID" value="DCAR_024715"/>
</dbReference>
<reference evidence="2" key="1">
    <citation type="journal article" date="2016" name="Nat. Genet.">
        <title>A high-quality carrot genome assembly provides new insights into carotenoid accumulation and asterid genome evolution.</title>
        <authorList>
            <person name="Iorizzo M."/>
            <person name="Ellison S."/>
            <person name="Senalik D."/>
            <person name="Zeng P."/>
            <person name="Satapoomin P."/>
            <person name="Huang J."/>
            <person name="Bowman M."/>
            <person name="Iovene M."/>
            <person name="Sanseverino W."/>
            <person name="Cavagnaro P."/>
            <person name="Yildiz M."/>
            <person name="Macko-Podgorni A."/>
            <person name="Moranska E."/>
            <person name="Grzebelus E."/>
            <person name="Grzebelus D."/>
            <person name="Ashrafi H."/>
            <person name="Zheng Z."/>
            <person name="Cheng S."/>
            <person name="Spooner D."/>
            <person name="Van Deynze A."/>
            <person name="Simon P."/>
        </authorList>
    </citation>
    <scope>NUCLEOTIDE SEQUENCE [LARGE SCALE GENOMIC DNA]</scope>
    <source>
        <tissue evidence="2">Leaf</tissue>
    </source>
</reference>
<organism evidence="2">
    <name type="scientific">Daucus carota subsp. sativus</name>
    <name type="common">Carrot</name>
    <dbReference type="NCBI Taxonomy" id="79200"/>
    <lineage>
        <taxon>Eukaryota</taxon>
        <taxon>Viridiplantae</taxon>
        <taxon>Streptophyta</taxon>
        <taxon>Embryophyta</taxon>
        <taxon>Tracheophyta</taxon>
        <taxon>Spermatophyta</taxon>
        <taxon>Magnoliopsida</taxon>
        <taxon>eudicotyledons</taxon>
        <taxon>Gunneridae</taxon>
        <taxon>Pentapetalae</taxon>
        <taxon>asterids</taxon>
        <taxon>campanulids</taxon>
        <taxon>Apiales</taxon>
        <taxon>Apiaceae</taxon>
        <taxon>Apioideae</taxon>
        <taxon>Scandiceae</taxon>
        <taxon>Daucinae</taxon>
        <taxon>Daucus</taxon>
        <taxon>Daucus sect. Daucus</taxon>
    </lineage>
</organism>
<dbReference type="AlphaFoldDB" id="A0A161ZKF5"/>
<comment type="caution">
    <text evidence="2">The sequence shown here is derived from an EMBL/GenBank/DDBJ whole genome shotgun (WGS) entry which is preliminary data.</text>
</comment>
<feature type="region of interest" description="Disordered" evidence="1">
    <location>
        <begin position="366"/>
        <end position="393"/>
    </location>
</feature>